<keyword evidence="3" id="KW-1185">Reference proteome</keyword>
<keyword evidence="1" id="KW-0732">Signal</keyword>
<gene>
    <name evidence="2" type="ORF">Rhe02_65570</name>
</gene>
<evidence type="ECO:0000256" key="1">
    <source>
        <dbReference type="SAM" id="SignalP"/>
    </source>
</evidence>
<evidence type="ECO:0000313" key="3">
    <source>
        <dbReference type="Proteomes" id="UP000612899"/>
    </source>
</evidence>
<dbReference type="EMBL" id="BONY01000050">
    <property type="protein sequence ID" value="GIH08490.1"/>
    <property type="molecule type" value="Genomic_DNA"/>
</dbReference>
<dbReference type="RefSeq" id="WP_203912243.1">
    <property type="nucleotide sequence ID" value="NZ_BONY01000050.1"/>
</dbReference>
<accession>A0A8J3QD49</accession>
<evidence type="ECO:0000313" key="2">
    <source>
        <dbReference type="EMBL" id="GIH08490.1"/>
    </source>
</evidence>
<proteinExistence type="predicted"/>
<feature type="signal peptide" evidence="1">
    <location>
        <begin position="1"/>
        <end position="25"/>
    </location>
</feature>
<dbReference type="AlphaFoldDB" id="A0A8J3QD49"/>
<dbReference type="Proteomes" id="UP000612899">
    <property type="component" value="Unassembled WGS sequence"/>
</dbReference>
<name>A0A8J3QD49_9ACTN</name>
<reference evidence="2" key="1">
    <citation type="submission" date="2021-01" db="EMBL/GenBank/DDBJ databases">
        <title>Whole genome shotgun sequence of Rhizocola hellebori NBRC 109834.</title>
        <authorList>
            <person name="Komaki H."/>
            <person name="Tamura T."/>
        </authorList>
    </citation>
    <scope>NUCLEOTIDE SEQUENCE</scope>
    <source>
        <strain evidence="2">NBRC 109834</strain>
    </source>
</reference>
<sequence length="101" mass="10941">MKRISRTLGQLLAVLTIIATGSLTAAAPASASPGDGPVCILLQNTWLRDGPWNNVILTLHAGRGFRIHARSWDGNWGDPWLYGHGAEAPDLDGWIPAWQCQ</sequence>
<protein>
    <submittedName>
        <fullName evidence="2">Uncharacterized protein</fullName>
    </submittedName>
</protein>
<feature type="chain" id="PRO_5038406206" evidence="1">
    <location>
        <begin position="26"/>
        <end position="101"/>
    </location>
</feature>
<comment type="caution">
    <text evidence="2">The sequence shown here is derived from an EMBL/GenBank/DDBJ whole genome shotgun (WGS) entry which is preliminary data.</text>
</comment>
<organism evidence="2 3">
    <name type="scientific">Rhizocola hellebori</name>
    <dbReference type="NCBI Taxonomy" id="1392758"/>
    <lineage>
        <taxon>Bacteria</taxon>
        <taxon>Bacillati</taxon>
        <taxon>Actinomycetota</taxon>
        <taxon>Actinomycetes</taxon>
        <taxon>Micromonosporales</taxon>
        <taxon>Micromonosporaceae</taxon>
        <taxon>Rhizocola</taxon>
    </lineage>
</organism>